<feature type="region of interest" description="Disordered" evidence="1">
    <location>
        <begin position="527"/>
        <end position="575"/>
    </location>
</feature>
<dbReference type="PROSITE" id="PS51782">
    <property type="entry name" value="LYSM"/>
    <property type="match status" value="1"/>
</dbReference>
<feature type="compositionally biased region" description="Polar residues" evidence="1">
    <location>
        <begin position="441"/>
        <end position="458"/>
    </location>
</feature>
<feature type="compositionally biased region" description="Low complexity" evidence="1">
    <location>
        <begin position="147"/>
        <end position="156"/>
    </location>
</feature>
<accession>A0AAV3TVK1</accession>
<feature type="region of interest" description="Disordered" evidence="1">
    <location>
        <begin position="123"/>
        <end position="164"/>
    </location>
</feature>
<protein>
    <recommendedName>
        <fullName evidence="2">LysM domain-containing protein</fullName>
    </recommendedName>
</protein>
<reference evidence="4" key="1">
    <citation type="journal article" date="2019" name="Int. J. Syst. Evol. Microbiol.">
        <title>The Global Catalogue of Microorganisms (GCM) 10K type strain sequencing project: providing services to taxonomists for standard genome sequencing and annotation.</title>
        <authorList>
            <consortium name="The Broad Institute Genomics Platform"/>
            <consortium name="The Broad Institute Genome Sequencing Center for Infectious Disease"/>
            <person name="Wu L."/>
            <person name="Ma J."/>
        </authorList>
    </citation>
    <scope>NUCLEOTIDE SEQUENCE [LARGE SCALE GENOMIC DNA]</scope>
    <source>
        <strain evidence="4">JCM 19134</strain>
    </source>
</reference>
<proteinExistence type="predicted"/>
<feature type="compositionally biased region" description="Acidic residues" evidence="1">
    <location>
        <begin position="527"/>
        <end position="537"/>
    </location>
</feature>
<dbReference type="InterPro" id="IPR036779">
    <property type="entry name" value="LysM_dom_sf"/>
</dbReference>
<dbReference type="InterPro" id="IPR057840">
    <property type="entry name" value="FimV_N"/>
</dbReference>
<dbReference type="Proteomes" id="UP001409585">
    <property type="component" value="Unassembled WGS sequence"/>
</dbReference>
<evidence type="ECO:0000256" key="1">
    <source>
        <dbReference type="SAM" id="MobiDB-lite"/>
    </source>
</evidence>
<comment type="caution">
    <text evidence="3">The sequence shown here is derived from an EMBL/GenBank/DDBJ whole genome shotgun (WGS) entry which is preliminary data.</text>
</comment>
<feature type="region of interest" description="Disordered" evidence="1">
    <location>
        <begin position="343"/>
        <end position="391"/>
    </location>
</feature>
<name>A0AAV3TVK1_9ALTE</name>
<evidence type="ECO:0000313" key="3">
    <source>
        <dbReference type="EMBL" id="GAA4928422.1"/>
    </source>
</evidence>
<dbReference type="CDD" id="cd00118">
    <property type="entry name" value="LysM"/>
    <property type="match status" value="1"/>
</dbReference>
<feature type="region of interest" description="Disordered" evidence="1">
    <location>
        <begin position="432"/>
        <end position="458"/>
    </location>
</feature>
<feature type="domain" description="LysM" evidence="2">
    <location>
        <begin position="172"/>
        <end position="232"/>
    </location>
</feature>
<dbReference type="Pfam" id="PF25800">
    <property type="entry name" value="FimV_N"/>
    <property type="match status" value="1"/>
</dbReference>
<gene>
    <name evidence="3" type="ORF">GCM10025791_00040</name>
</gene>
<dbReference type="Gene3D" id="3.10.350.10">
    <property type="entry name" value="LysM domain"/>
    <property type="match status" value="1"/>
</dbReference>
<dbReference type="InterPro" id="IPR018392">
    <property type="entry name" value="LysM"/>
</dbReference>
<dbReference type="AlphaFoldDB" id="A0AAV3TVK1"/>
<sequence>MASSLVLVCAAAGALGLGDMKTDVQLGQVLTGQIDIIGEGSNFDIDLVQVRRVKDDEAQGYGYELVGPYFPLTFNVQENKGDAFIEVRSQQPLNEPFLEFLVELYWPTGNVIRQYLVLPQEPPASTASPKPEYRWQNQPIKTPTPTPAASAPSRSTQYVSSNDGPVINPGDITYTVQPGDLLSLIARNWGRTTGQSSKQLTLNATRWLIDNNSAAFPNGNPDDLQVGVMLTLPPNVQLSPLDGEANGTGQVFQAVGTPQASQPTGQVILHTQPVSLTEPYSDIETLRAQVDVAEEEITRLGRENASYRRRLLLLESGTLTSTLEEIERLQQLKIERLRQQQELDAKSRALPTTRRPEDAVAEEPEQASVEPPEQSSLIKQAESEQGGDQNNGVLQSLLSKLEGLNWGFVAGIGAVSGLVALLLFRRRRHDDDGETARSLEHTPQNSENKPSGAASQPTSVLLPTVSVEQTEIEPEQLQELEADLNETEFAEEPEFNQEPEFDEEPPAEEIEVSLPGEGDLAVAEIEETGTAEKDDDAGSNTENDWMDRKFGSAEESEESAAASIEMDGELDPYSEDKLNLMPWADEDEMPQFELDEELLENLADDMTVEELDLEAANESDTSVEALMTDDIDVEIDLSGSLLETDSHNDDVIDDCVEHSDQGLISEIEMYLQLGKQEKATRLLAQLLDDVSIDQNDPRIQSLIERCRPKQA</sequence>
<evidence type="ECO:0000313" key="4">
    <source>
        <dbReference type="Proteomes" id="UP001409585"/>
    </source>
</evidence>
<keyword evidence="4" id="KW-1185">Reference proteome</keyword>
<evidence type="ECO:0000259" key="2">
    <source>
        <dbReference type="PROSITE" id="PS51782"/>
    </source>
</evidence>
<organism evidence="3 4">
    <name type="scientific">Halioxenophilus aromaticivorans</name>
    <dbReference type="NCBI Taxonomy" id="1306992"/>
    <lineage>
        <taxon>Bacteria</taxon>
        <taxon>Pseudomonadati</taxon>
        <taxon>Pseudomonadota</taxon>
        <taxon>Gammaproteobacteria</taxon>
        <taxon>Alteromonadales</taxon>
        <taxon>Alteromonadaceae</taxon>
        <taxon>Halioxenophilus</taxon>
    </lineage>
</organism>
<dbReference type="EMBL" id="BAABLX010000001">
    <property type="protein sequence ID" value="GAA4928422.1"/>
    <property type="molecule type" value="Genomic_DNA"/>
</dbReference>